<gene>
    <name evidence="7" type="ordered locus">Ferp_1160</name>
</gene>
<evidence type="ECO:0000256" key="4">
    <source>
        <dbReference type="ARBA" id="ARBA00023136"/>
    </source>
</evidence>
<dbReference type="HOGENOM" id="CLU_108784_0_0_2"/>
<name>D3RXV6_FERPA</name>
<evidence type="ECO:0000256" key="2">
    <source>
        <dbReference type="ARBA" id="ARBA00022692"/>
    </source>
</evidence>
<dbReference type="KEGG" id="fpl:Ferp_1160"/>
<feature type="transmembrane region" description="Helical" evidence="6">
    <location>
        <begin position="123"/>
        <end position="143"/>
    </location>
</feature>
<feature type="transmembrane region" description="Helical" evidence="6">
    <location>
        <begin position="163"/>
        <end position="185"/>
    </location>
</feature>
<protein>
    <recommendedName>
        <fullName evidence="9">DUF106 domain-containing protein</fullName>
    </recommendedName>
</protein>
<evidence type="ECO:0000313" key="7">
    <source>
        <dbReference type="EMBL" id="ADC65319.1"/>
    </source>
</evidence>
<evidence type="ECO:0000313" key="8">
    <source>
        <dbReference type="Proteomes" id="UP000002613"/>
    </source>
</evidence>
<reference evidence="7 8" key="2">
    <citation type="journal article" date="2011" name="Stand. Genomic Sci.">
        <title>Complete genome sequence of Ferroglobus placidus AEDII12DO.</title>
        <authorList>
            <person name="Anderson I."/>
            <person name="Risso C."/>
            <person name="Holmes D."/>
            <person name="Lucas S."/>
            <person name="Copeland A."/>
            <person name="Lapidus A."/>
            <person name="Cheng J.F."/>
            <person name="Bruce D."/>
            <person name="Goodwin L."/>
            <person name="Pitluck S."/>
            <person name="Saunders E."/>
            <person name="Brettin T."/>
            <person name="Detter J.C."/>
            <person name="Han C."/>
            <person name="Tapia R."/>
            <person name="Larimer F."/>
            <person name="Land M."/>
            <person name="Hauser L."/>
            <person name="Woyke T."/>
            <person name="Lovley D."/>
            <person name="Kyrpides N."/>
            <person name="Ivanova N."/>
        </authorList>
    </citation>
    <scope>NUCLEOTIDE SEQUENCE [LARGE SCALE GENOMIC DNA]</scope>
    <source>
        <strain evidence="8">DSM 10642 / AEDII12DO</strain>
    </source>
</reference>
<dbReference type="TCDB" id="1.A.106.2.5">
    <property type="family name" value="the calcium load-activated calcium channel (clac) family"/>
</dbReference>
<dbReference type="GO" id="GO:0016020">
    <property type="term" value="C:membrane"/>
    <property type="evidence" value="ECO:0007669"/>
    <property type="project" value="UniProtKB-SubCell"/>
</dbReference>
<accession>D3RXV6</accession>
<evidence type="ECO:0000256" key="5">
    <source>
        <dbReference type="SAM" id="Coils"/>
    </source>
</evidence>
<dbReference type="RefSeq" id="WP_012965662.1">
    <property type="nucleotide sequence ID" value="NC_013849.1"/>
</dbReference>
<dbReference type="Pfam" id="PF01956">
    <property type="entry name" value="EMC3_TMCO1"/>
    <property type="match status" value="1"/>
</dbReference>
<proteinExistence type="predicted"/>
<dbReference type="SMART" id="SM01415">
    <property type="entry name" value="DUF106"/>
    <property type="match status" value="1"/>
</dbReference>
<keyword evidence="4 6" id="KW-0472">Membrane</keyword>
<sequence length="193" mass="22778">MKKFFKNFVMALAIVMFVGVAFSSEFRKGLGNLLAPLLDPLLNVLPFHVVVMILAFFTGLYSTLIQKYTIDYKRLKEIQQRVMNFQKEYMDAVKKNLKPKLKKLEEEQMEIQKLQGEMFSMQMTSMLFVIVVTIPIFMWMYHAASLDFEVVAPFAGKIHISQYYLIFPWWIWWYMFNSIIFGQLVRKALKVGL</sequence>
<dbReference type="EMBL" id="CP001899">
    <property type="protein sequence ID" value="ADC65319.1"/>
    <property type="molecule type" value="Genomic_DNA"/>
</dbReference>
<evidence type="ECO:0008006" key="9">
    <source>
        <dbReference type="Google" id="ProtNLM"/>
    </source>
</evidence>
<keyword evidence="8" id="KW-1185">Reference proteome</keyword>
<dbReference type="STRING" id="589924.Ferp_1160"/>
<keyword evidence="2 6" id="KW-0812">Transmembrane</keyword>
<dbReference type="PANTHER" id="PTHR42198">
    <property type="entry name" value="INTEGRAL MEMBRANE PROTEIN"/>
    <property type="match status" value="1"/>
</dbReference>
<reference evidence="8" key="1">
    <citation type="submission" date="2010-02" db="EMBL/GenBank/DDBJ databases">
        <title>Complete sequence of Ferroglobus placidus DSM 10642.</title>
        <authorList>
            <consortium name="US DOE Joint Genome Institute"/>
            <person name="Lucas S."/>
            <person name="Copeland A."/>
            <person name="Lapidus A."/>
            <person name="Cheng J.-F."/>
            <person name="Bruce D."/>
            <person name="Goodwin L."/>
            <person name="Pitluck S."/>
            <person name="Saunders E."/>
            <person name="Brettin T."/>
            <person name="Detter J.C."/>
            <person name="Han C."/>
            <person name="Tapia R."/>
            <person name="Larimer F."/>
            <person name="Land M."/>
            <person name="Hauser L."/>
            <person name="Kyrpides N."/>
            <person name="Ivanova N."/>
            <person name="Holmes D."/>
            <person name="Lovley D."/>
            <person name="Kyrpides N."/>
            <person name="Anderson I.J."/>
            <person name="Woyke T."/>
        </authorList>
    </citation>
    <scope>NUCLEOTIDE SEQUENCE [LARGE SCALE GENOMIC DNA]</scope>
    <source>
        <strain evidence="8">DSM 10642 / AEDII12DO</strain>
    </source>
</reference>
<dbReference type="PANTHER" id="PTHR42198:SF1">
    <property type="entry name" value="INTEGRAL MEMBRANE PROTEIN"/>
    <property type="match status" value="1"/>
</dbReference>
<dbReference type="AlphaFoldDB" id="D3RXV6"/>
<dbReference type="InterPro" id="IPR002809">
    <property type="entry name" value="EMC3/TMCO1"/>
</dbReference>
<feature type="coiled-coil region" evidence="5">
    <location>
        <begin position="75"/>
        <end position="124"/>
    </location>
</feature>
<dbReference type="eggNOG" id="arCOG02673">
    <property type="taxonomic scope" value="Archaea"/>
</dbReference>
<dbReference type="GeneID" id="8778672"/>
<dbReference type="InterPro" id="IPR038978">
    <property type="entry name" value="MJ0935"/>
</dbReference>
<keyword evidence="3 6" id="KW-1133">Transmembrane helix</keyword>
<dbReference type="OrthoDB" id="84619at2157"/>
<organism evidence="7 8">
    <name type="scientific">Ferroglobus placidus (strain DSM 10642 / AEDII12DO)</name>
    <dbReference type="NCBI Taxonomy" id="589924"/>
    <lineage>
        <taxon>Archaea</taxon>
        <taxon>Methanobacteriati</taxon>
        <taxon>Methanobacteriota</taxon>
        <taxon>Archaeoglobi</taxon>
        <taxon>Archaeoglobales</taxon>
        <taxon>Archaeoglobaceae</taxon>
        <taxon>Ferroglobus</taxon>
    </lineage>
</organism>
<evidence type="ECO:0000256" key="6">
    <source>
        <dbReference type="SAM" id="Phobius"/>
    </source>
</evidence>
<comment type="subcellular location">
    <subcellularLocation>
        <location evidence="1">Membrane</location>
        <topology evidence="1">Multi-pass membrane protein</topology>
    </subcellularLocation>
</comment>
<evidence type="ECO:0000256" key="1">
    <source>
        <dbReference type="ARBA" id="ARBA00004141"/>
    </source>
</evidence>
<dbReference type="PaxDb" id="589924-Ferp_1160"/>
<evidence type="ECO:0000256" key="3">
    <source>
        <dbReference type="ARBA" id="ARBA00022989"/>
    </source>
</evidence>
<feature type="transmembrane region" description="Helical" evidence="6">
    <location>
        <begin position="47"/>
        <end position="65"/>
    </location>
</feature>
<keyword evidence="5" id="KW-0175">Coiled coil</keyword>
<dbReference type="Proteomes" id="UP000002613">
    <property type="component" value="Chromosome"/>
</dbReference>